<accession>A0A892ZI95</accession>
<evidence type="ECO:0000259" key="11">
    <source>
        <dbReference type="Pfam" id="PF07219"/>
    </source>
</evidence>
<evidence type="ECO:0000256" key="3">
    <source>
        <dbReference type="ARBA" id="ARBA00004744"/>
    </source>
</evidence>
<dbReference type="InterPro" id="IPR005254">
    <property type="entry name" value="Heme_biosyn_assoc_TPR_pro"/>
</dbReference>
<evidence type="ECO:0000256" key="1">
    <source>
        <dbReference type="ARBA" id="ARBA00002962"/>
    </source>
</evidence>
<reference evidence="12" key="1">
    <citation type="submission" date="2021-02" db="EMBL/GenBank/DDBJ databases">
        <title>Neisseriaceae sp. 26B isolated from the cloaca of a Common Toad-headed Turtle (Mesoclemmys nasuta).</title>
        <authorList>
            <person name="Spergser J."/>
            <person name="Busse H.-J."/>
        </authorList>
    </citation>
    <scope>NUCLEOTIDE SEQUENCE</scope>
    <source>
        <strain evidence="12">26B</strain>
    </source>
</reference>
<dbReference type="NCBIfam" id="TIGR00540">
    <property type="entry name" value="TPR_hemY_coli"/>
    <property type="match status" value="1"/>
</dbReference>
<keyword evidence="5" id="KW-0997">Cell inner membrane</keyword>
<dbReference type="InterPro" id="IPR010817">
    <property type="entry name" value="HemY_N"/>
</dbReference>
<dbReference type="GO" id="GO:0042168">
    <property type="term" value="P:heme metabolic process"/>
    <property type="evidence" value="ECO:0007669"/>
    <property type="project" value="InterPro"/>
</dbReference>
<gene>
    <name evidence="12" type="ORF">JQU52_05985</name>
</gene>
<feature type="transmembrane region" description="Helical" evidence="10">
    <location>
        <begin position="44"/>
        <end position="63"/>
    </location>
</feature>
<evidence type="ECO:0000256" key="6">
    <source>
        <dbReference type="ARBA" id="ARBA00022692"/>
    </source>
</evidence>
<dbReference type="EMBL" id="CP069798">
    <property type="protein sequence ID" value="QRQ82921.1"/>
    <property type="molecule type" value="Genomic_DNA"/>
</dbReference>
<evidence type="ECO:0000256" key="4">
    <source>
        <dbReference type="ARBA" id="ARBA00022475"/>
    </source>
</evidence>
<protein>
    <submittedName>
        <fullName evidence="12">Heme biosynthesis protein HemY</fullName>
    </submittedName>
</protein>
<dbReference type="Gene3D" id="1.25.40.10">
    <property type="entry name" value="Tetratricopeptide repeat domain"/>
    <property type="match status" value="1"/>
</dbReference>
<proteinExistence type="predicted"/>
<comment type="pathway">
    <text evidence="3">Porphyrin-containing compound metabolism; protoheme biosynthesis.</text>
</comment>
<name>A0A892ZI95_9NEIS</name>
<dbReference type="GO" id="GO:0006779">
    <property type="term" value="P:porphyrin-containing compound biosynthetic process"/>
    <property type="evidence" value="ECO:0007669"/>
    <property type="project" value="UniProtKB-KW"/>
</dbReference>
<dbReference type="InterPro" id="IPR011990">
    <property type="entry name" value="TPR-like_helical_dom_sf"/>
</dbReference>
<dbReference type="Proteomes" id="UP000653156">
    <property type="component" value="Chromosome"/>
</dbReference>
<dbReference type="AlphaFoldDB" id="A0A892ZI95"/>
<feature type="domain" description="HemY N-terminal" evidence="11">
    <location>
        <begin position="26"/>
        <end position="134"/>
    </location>
</feature>
<comment type="subcellular location">
    <subcellularLocation>
        <location evidence="2">Cell inner membrane</location>
        <topology evidence="2">Multi-pass membrane protein</topology>
    </subcellularLocation>
</comment>
<keyword evidence="7 10" id="KW-1133">Transmembrane helix</keyword>
<evidence type="ECO:0000313" key="13">
    <source>
        <dbReference type="Proteomes" id="UP000653156"/>
    </source>
</evidence>
<keyword evidence="13" id="KW-1185">Reference proteome</keyword>
<sequence>MRGLIWIIVLFAVAVGLAIGATLYNGNVYIVVEQTLVRVNLHLFIGLLLLTVVALYLLLRLVLGTLHLPGRMRHYGETRQERKSAQALNRAGLAYFEGRFQAAEQEASKVLGNKQGGHNKALALMLAAHSADQMDNLPRRDQYLHDIAALPEKKQLSRHLLLAESALARRDYPAAEQALAAAAAINPTLTRLVKLQLRYAFDQNNALIVLDKTAKLQKAGALNDTEAAQYSQWAYRELLNQAGDAHALKACLKRIPADMREGALSAAIAEKYARLGLYPQAVKWVKQQYPKNHDTALLPVLIHSSQYLSDKEQQKAMDWAEEWLKARPQDAQLLLHLGQMAFDKQLWGKAQGYLEASIGVEDTPQARLVLARVLDEAGQSAEAERQRAHVLAAISSDDDI</sequence>
<dbReference type="GO" id="GO:0005886">
    <property type="term" value="C:plasma membrane"/>
    <property type="evidence" value="ECO:0007669"/>
    <property type="project" value="UniProtKB-SubCell"/>
</dbReference>
<organism evidence="12 13">
    <name type="scientific">Paralysiella testudinis</name>
    <dbReference type="NCBI Taxonomy" id="2809020"/>
    <lineage>
        <taxon>Bacteria</taxon>
        <taxon>Pseudomonadati</taxon>
        <taxon>Pseudomonadota</taxon>
        <taxon>Betaproteobacteria</taxon>
        <taxon>Neisseriales</taxon>
        <taxon>Neisseriaceae</taxon>
        <taxon>Paralysiella</taxon>
    </lineage>
</organism>
<evidence type="ECO:0000256" key="10">
    <source>
        <dbReference type="SAM" id="Phobius"/>
    </source>
</evidence>
<evidence type="ECO:0000256" key="2">
    <source>
        <dbReference type="ARBA" id="ARBA00004429"/>
    </source>
</evidence>
<dbReference type="SUPFAM" id="SSF48452">
    <property type="entry name" value="TPR-like"/>
    <property type="match status" value="1"/>
</dbReference>
<dbReference type="UniPathway" id="UPA00252"/>
<evidence type="ECO:0000256" key="8">
    <source>
        <dbReference type="ARBA" id="ARBA00023136"/>
    </source>
</evidence>
<keyword evidence="6 10" id="KW-0812">Transmembrane</keyword>
<dbReference type="KEGG" id="ptes:JQU52_05985"/>
<evidence type="ECO:0000256" key="9">
    <source>
        <dbReference type="ARBA" id="ARBA00023244"/>
    </source>
</evidence>
<evidence type="ECO:0000313" key="12">
    <source>
        <dbReference type="EMBL" id="QRQ82921.1"/>
    </source>
</evidence>
<evidence type="ECO:0000256" key="5">
    <source>
        <dbReference type="ARBA" id="ARBA00022519"/>
    </source>
</evidence>
<evidence type="ECO:0000256" key="7">
    <source>
        <dbReference type="ARBA" id="ARBA00022989"/>
    </source>
</evidence>
<keyword evidence="9" id="KW-0627">Porphyrin biosynthesis</keyword>
<dbReference type="RefSeq" id="WP_230340217.1">
    <property type="nucleotide sequence ID" value="NZ_CP069798.1"/>
</dbReference>
<dbReference type="Pfam" id="PF07219">
    <property type="entry name" value="HemY_N"/>
    <property type="match status" value="1"/>
</dbReference>
<comment type="function">
    <text evidence="1">Involved in a late step of protoheme IX synthesis.</text>
</comment>
<keyword evidence="4" id="KW-1003">Cell membrane</keyword>
<keyword evidence="8 10" id="KW-0472">Membrane</keyword>